<evidence type="ECO:0000256" key="4">
    <source>
        <dbReference type="ARBA" id="ARBA00022692"/>
    </source>
</evidence>
<keyword evidence="4 7" id="KW-0812">Transmembrane</keyword>
<evidence type="ECO:0000256" key="5">
    <source>
        <dbReference type="ARBA" id="ARBA00022989"/>
    </source>
</evidence>
<feature type="transmembrane region" description="Helical" evidence="7">
    <location>
        <begin position="115"/>
        <end position="136"/>
    </location>
</feature>
<keyword evidence="3" id="KW-1003">Cell membrane</keyword>
<dbReference type="InterPro" id="IPR000515">
    <property type="entry name" value="MetI-like"/>
</dbReference>
<organism evidence="9 10">
    <name type="scientific">Roseovarius pelagicus</name>
    <dbReference type="NCBI Taxonomy" id="2980108"/>
    <lineage>
        <taxon>Bacteria</taxon>
        <taxon>Pseudomonadati</taxon>
        <taxon>Pseudomonadota</taxon>
        <taxon>Alphaproteobacteria</taxon>
        <taxon>Rhodobacterales</taxon>
        <taxon>Roseobacteraceae</taxon>
        <taxon>Roseovarius</taxon>
    </lineage>
</organism>
<name>A0ABY6DJR2_9RHOB</name>
<dbReference type="InterPro" id="IPR035906">
    <property type="entry name" value="MetI-like_sf"/>
</dbReference>
<reference evidence="9" key="1">
    <citation type="submission" date="2022-10" db="EMBL/GenBank/DDBJ databases">
        <title>Roseovarius pelagicus sp. nov., isolated from Arctic seawater.</title>
        <authorList>
            <person name="Hong Y.W."/>
            <person name="Hwang C.Y."/>
        </authorList>
    </citation>
    <scope>NUCLEOTIDE SEQUENCE</scope>
    <source>
        <strain evidence="9">HL-MP18</strain>
    </source>
</reference>
<dbReference type="SUPFAM" id="SSF161098">
    <property type="entry name" value="MetI-like"/>
    <property type="match status" value="1"/>
</dbReference>
<dbReference type="EMBL" id="CP106738">
    <property type="protein sequence ID" value="UXX84005.1"/>
    <property type="molecule type" value="Genomic_DNA"/>
</dbReference>
<protein>
    <submittedName>
        <fullName evidence="9">ABC transporter permease</fullName>
    </submittedName>
</protein>
<evidence type="ECO:0000256" key="2">
    <source>
        <dbReference type="ARBA" id="ARBA00022448"/>
    </source>
</evidence>
<dbReference type="RefSeq" id="WP_263048426.1">
    <property type="nucleotide sequence ID" value="NZ_CP106738.1"/>
</dbReference>
<comment type="similarity">
    <text evidence="7">Belongs to the binding-protein-dependent transport system permease family.</text>
</comment>
<dbReference type="PANTHER" id="PTHR43163">
    <property type="entry name" value="DIPEPTIDE TRANSPORT SYSTEM PERMEASE PROTEIN DPPB-RELATED"/>
    <property type="match status" value="1"/>
</dbReference>
<dbReference type="Gene3D" id="1.10.3720.10">
    <property type="entry name" value="MetI-like"/>
    <property type="match status" value="1"/>
</dbReference>
<dbReference type="Proteomes" id="UP001064087">
    <property type="component" value="Chromosome"/>
</dbReference>
<evidence type="ECO:0000259" key="8">
    <source>
        <dbReference type="PROSITE" id="PS50928"/>
    </source>
</evidence>
<keyword evidence="5 7" id="KW-1133">Transmembrane helix</keyword>
<keyword evidence="2 7" id="KW-0813">Transport</keyword>
<keyword evidence="6 7" id="KW-0472">Membrane</keyword>
<feature type="transmembrane region" description="Helical" evidence="7">
    <location>
        <begin position="148"/>
        <end position="172"/>
    </location>
</feature>
<dbReference type="Pfam" id="PF00528">
    <property type="entry name" value="BPD_transp_1"/>
    <property type="match status" value="1"/>
</dbReference>
<dbReference type="Pfam" id="PF19300">
    <property type="entry name" value="BPD_transp_1_N"/>
    <property type="match status" value="1"/>
</dbReference>
<dbReference type="CDD" id="cd06261">
    <property type="entry name" value="TM_PBP2"/>
    <property type="match status" value="1"/>
</dbReference>
<feature type="transmembrane region" description="Helical" evidence="7">
    <location>
        <begin position="306"/>
        <end position="328"/>
    </location>
</feature>
<evidence type="ECO:0000256" key="1">
    <source>
        <dbReference type="ARBA" id="ARBA00004651"/>
    </source>
</evidence>
<dbReference type="PROSITE" id="PS50928">
    <property type="entry name" value="ABC_TM1"/>
    <property type="match status" value="1"/>
</dbReference>
<feature type="transmembrane region" description="Helical" evidence="7">
    <location>
        <begin position="6"/>
        <end position="27"/>
    </location>
</feature>
<comment type="subcellular location">
    <subcellularLocation>
        <location evidence="1 7">Cell membrane</location>
        <topology evidence="1 7">Multi-pass membrane protein</topology>
    </subcellularLocation>
</comment>
<evidence type="ECO:0000256" key="7">
    <source>
        <dbReference type="RuleBase" id="RU363032"/>
    </source>
</evidence>
<dbReference type="InterPro" id="IPR045621">
    <property type="entry name" value="BPD_transp_1_N"/>
</dbReference>
<evidence type="ECO:0000313" key="9">
    <source>
        <dbReference type="EMBL" id="UXX84005.1"/>
    </source>
</evidence>
<accession>A0ABY6DJR2</accession>
<sequence>MLNYTIRRLILALPTLVAISLVVFALMELAPGDPMAQLPPTISPEVKAQMRTALGLDAPSHVRFGKWLWQLGILEPSVWIDGMFGTALSDGQARMISWQTRGPVMDLIAQRLPQTLWVVGLAYLIGTALALPIGIWSAYRQYSPFDQIATGVSTLGFAVPPFFSGVLLILFFSVQLEWLPSVYDTTLDVTNWQSLGQQLKQMALPVAVLSLQTTAQISRYVRSAMLDQLGRDYVRATRARGVGERHLLLRHVLPNALAPVVSIIALGLPQIFAGAIVTEQIFRVNGVGHLLITSIQANDLPTVQTITVLLAGLIVISNLLADLIYGALDPRIRYD</sequence>
<feature type="domain" description="ABC transmembrane type-1" evidence="8">
    <location>
        <begin position="112"/>
        <end position="321"/>
    </location>
</feature>
<proteinExistence type="inferred from homology"/>
<dbReference type="PANTHER" id="PTHR43163:SF6">
    <property type="entry name" value="DIPEPTIDE TRANSPORT SYSTEM PERMEASE PROTEIN DPPB-RELATED"/>
    <property type="match status" value="1"/>
</dbReference>
<evidence type="ECO:0000256" key="3">
    <source>
        <dbReference type="ARBA" id="ARBA00022475"/>
    </source>
</evidence>
<feature type="transmembrane region" description="Helical" evidence="7">
    <location>
        <begin position="256"/>
        <end position="277"/>
    </location>
</feature>
<gene>
    <name evidence="9" type="ORF">N7U68_04945</name>
</gene>
<evidence type="ECO:0000313" key="10">
    <source>
        <dbReference type="Proteomes" id="UP001064087"/>
    </source>
</evidence>
<evidence type="ECO:0000256" key="6">
    <source>
        <dbReference type="ARBA" id="ARBA00023136"/>
    </source>
</evidence>
<keyword evidence="10" id="KW-1185">Reference proteome</keyword>